<name>M0LBZ6_9EURY</name>
<reference evidence="3 4" key="1">
    <citation type="journal article" date="2014" name="PLoS Genet.">
        <title>Phylogenetically driven sequencing of extremely halophilic archaea reveals strategies for static and dynamic osmo-response.</title>
        <authorList>
            <person name="Becker E.A."/>
            <person name="Seitzer P.M."/>
            <person name="Tritt A."/>
            <person name="Larsen D."/>
            <person name="Krusor M."/>
            <person name="Yao A.I."/>
            <person name="Wu D."/>
            <person name="Madern D."/>
            <person name="Eisen J.A."/>
            <person name="Darling A.E."/>
            <person name="Facciotti M.T."/>
        </authorList>
    </citation>
    <scope>NUCLEOTIDE SEQUENCE [LARGE SCALE GENOMIC DNA]</scope>
    <source>
        <strain evidence="3 4">JCM 10879</strain>
    </source>
</reference>
<keyword evidence="2" id="KW-1133">Transmembrane helix</keyword>
<evidence type="ECO:0000313" key="4">
    <source>
        <dbReference type="Proteomes" id="UP000011607"/>
    </source>
</evidence>
<organism evidence="3 4">
    <name type="scientific">Halobiforma nitratireducens JCM 10879</name>
    <dbReference type="NCBI Taxonomy" id="1227454"/>
    <lineage>
        <taxon>Archaea</taxon>
        <taxon>Methanobacteriati</taxon>
        <taxon>Methanobacteriota</taxon>
        <taxon>Stenosarchaea group</taxon>
        <taxon>Halobacteria</taxon>
        <taxon>Halobacteriales</taxon>
        <taxon>Natrialbaceae</taxon>
        <taxon>Halobiforma</taxon>
    </lineage>
</organism>
<evidence type="ECO:0000256" key="2">
    <source>
        <dbReference type="SAM" id="Phobius"/>
    </source>
</evidence>
<dbReference type="AlphaFoldDB" id="M0LBZ6"/>
<evidence type="ECO:0000256" key="1">
    <source>
        <dbReference type="SAM" id="MobiDB-lite"/>
    </source>
</evidence>
<gene>
    <name evidence="3" type="ORF">C446_16095</name>
</gene>
<keyword evidence="4" id="KW-1185">Reference proteome</keyword>
<dbReference type="EMBL" id="AOMA01000167">
    <property type="protein sequence ID" value="EMA31077.1"/>
    <property type="molecule type" value="Genomic_DNA"/>
</dbReference>
<dbReference type="STRING" id="1227454.C446_16095"/>
<keyword evidence="2" id="KW-0812">Transmembrane</keyword>
<proteinExistence type="predicted"/>
<keyword evidence="2" id="KW-0472">Membrane</keyword>
<accession>M0LBZ6</accession>
<dbReference type="OrthoDB" id="206368at2157"/>
<protein>
    <submittedName>
        <fullName evidence="3">Uncharacterized protein</fullName>
    </submittedName>
</protein>
<feature type="compositionally biased region" description="Basic and acidic residues" evidence="1">
    <location>
        <begin position="53"/>
        <end position="63"/>
    </location>
</feature>
<feature type="transmembrane region" description="Helical" evidence="2">
    <location>
        <begin position="20"/>
        <end position="42"/>
    </location>
</feature>
<sequence length="103" mass="10754">MIAIVGIGVVFVAGVMLDGGVVFVVDALFVLAIGCFALAVLLTRPSVSRRRAIDDATDEHESTGQDGRSGARDPAVQFRTGIRLALVATAFLAVSFGLDYTVV</sequence>
<feature type="transmembrane region" description="Helical" evidence="2">
    <location>
        <begin position="82"/>
        <end position="102"/>
    </location>
</feature>
<comment type="caution">
    <text evidence="3">The sequence shown here is derived from an EMBL/GenBank/DDBJ whole genome shotgun (WGS) entry which is preliminary data.</text>
</comment>
<feature type="region of interest" description="Disordered" evidence="1">
    <location>
        <begin position="53"/>
        <end position="73"/>
    </location>
</feature>
<evidence type="ECO:0000313" key="3">
    <source>
        <dbReference type="EMBL" id="EMA31077.1"/>
    </source>
</evidence>
<dbReference type="RefSeq" id="WP_006674105.1">
    <property type="nucleotide sequence ID" value="NZ_AOMA01000167.1"/>
</dbReference>
<dbReference type="Proteomes" id="UP000011607">
    <property type="component" value="Unassembled WGS sequence"/>
</dbReference>